<feature type="domain" description="DprA winged helix" evidence="3">
    <location>
        <begin position="310"/>
        <end position="364"/>
    </location>
</feature>
<evidence type="ECO:0000313" key="4">
    <source>
        <dbReference type="EMBL" id="SER50736.1"/>
    </source>
</evidence>
<dbReference type="InterPro" id="IPR036388">
    <property type="entry name" value="WH-like_DNA-bd_sf"/>
</dbReference>
<dbReference type="Gene3D" id="1.10.10.10">
    <property type="entry name" value="Winged helix-like DNA-binding domain superfamily/Winged helix DNA-binding domain"/>
    <property type="match status" value="1"/>
</dbReference>
<dbReference type="Pfam" id="PF02481">
    <property type="entry name" value="DNA_processg_A"/>
    <property type="match status" value="1"/>
</dbReference>
<dbReference type="Proteomes" id="UP000198815">
    <property type="component" value="Unassembled WGS sequence"/>
</dbReference>
<gene>
    <name evidence="4" type="ORF">SAMN05443377_101217</name>
</gene>
<sequence length="381" mass="39921">MKQWSRERLARAALSHICEPAKPGLARLVEEQGAEQVYQGLRALGDDSAWARRAAALDVSDLMRAAEHCGLRLVVPGDQEWPSRLADLDRLVPVGEMSGSAIALWAKGPARLDELCEDVHRPVAIVGARSSTRYGEAVATELAARLSGEFPVISGGAYGIDIAAHRGALAAGGTTVAVMAGGLDAWYPRGNSAVLDRITRQGLVISELAPGIRPTRAGFLARNRLIAALGVATVVVEAAARSGALNTAHWTTALSRVLAAVPGPVSSALSETPHRLIRDAEAVLVTGADDVRALITPVGEQDELPLVGRARELDDLDPTLLAVREALPARGEATFDEISVASGIGVAACQGALVRLELAGLVSQPGPGRWRLMRPGCATTQ</sequence>
<reference evidence="5" key="1">
    <citation type="submission" date="2016-10" db="EMBL/GenBank/DDBJ databases">
        <authorList>
            <person name="Varghese N."/>
            <person name="Submissions S."/>
        </authorList>
    </citation>
    <scope>NUCLEOTIDE SEQUENCE [LARGE SCALE GENOMIC DNA]</scope>
    <source>
        <strain evidence="5">DSM 16859</strain>
    </source>
</reference>
<protein>
    <submittedName>
        <fullName evidence="4">DNA processing protein</fullName>
    </submittedName>
</protein>
<dbReference type="Pfam" id="PF17782">
    <property type="entry name" value="WHD_DprA"/>
    <property type="match status" value="1"/>
</dbReference>
<feature type="domain" description="Smf/DprA SLOG" evidence="2">
    <location>
        <begin position="73"/>
        <end position="292"/>
    </location>
</feature>
<dbReference type="OrthoDB" id="9785707at2"/>
<dbReference type="InterPro" id="IPR057666">
    <property type="entry name" value="DrpA_SLOG"/>
</dbReference>
<organism evidence="4 5">
    <name type="scientific">Propionibacterium cyclohexanicum</name>
    <dbReference type="NCBI Taxonomy" id="64702"/>
    <lineage>
        <taxon>Bacteria</taxon>
        <taxon>Bacillati</taxon>
        <taxon>Actinomycetota</taxon>
        <taxon>Actinomycetes</taxon>
        <taxon>Propionibacteriales</taxon>
        <taxon>Propionibacteriaceae</taxon>
        <taxon>Propionibacterium</taxon>
    </lineage>
</organism>
<dbReference type="AlphaFoldDB" id="A0A1H9PQX9"/>
<dbReference type="SUPFAM" id="SSF102405">
    <property type="entry name" value="MCP/YpsA-like"/>
    <property type="match status" value="1"/>
</dbReference>
<accession>A0A1H9PQX9</accession>
<dbReference type="Gene3D" id="3.40.50.450">
    <property type="match status" value="1"/>
</dbReference>
<proteinExistence type="inferred from homology"/>
<dbReference type="InterPro" id="IPR003488">
    <property type="entry name" value="DprA"/>
</dbReference>
<dbReference type="EMBL" id="FOGZ01000001">
    <property type="protein sequence ID" value="SER50736.1"/>
    <property type="molecule type" value="Genomic_DNA"/>
</dbReference>
<dbReference type="GO" id="GO:0009294">
    <property type="term" value="P:DNA-mediated transformation"/>
    <property type="evidence" value="ECO:0007669"/>
    <property type="project" value="InterPro"/>
</dbReference>
<dbReference type="PANTHER" id="PTHR43022:SF1">
    <property type="entry name" value="PROTEIN SMF"/>
    <property type="match status" value="1"/>
</dbReference>
<dbReference type="STRING" id="64702.SAMN05443377_101217"/>
<evidence type="ECO:0000256" key="1">
    <source>
        <dbReference type="ARBA" id="ARBA00006525"/>
    </source>
</evidence>
<name>A0A1H9PQX9_9ACTN</name>
<evidence type="ECO:0000259" key="2">
    <source>
        <dbReference type="Pfam" id="PF02481"/>
    </source>
</evidence>
<comment type="similarity">
    <text evidence="1">Belongs to the DprA/Smf family.</text>
</comment>
<evidence type="ECO:0000259" key="3">
    <source>
        <dbReference type="Pfam" id="PF17782"/>
    </source>
</evidence>
<dbReference type="InterPro" id="IPR041614">
    <property type="entry name" value="DprA_WH"/>
</dbReference>
<dbReference type="PANTHER" id="PTHR43022">
    <property type="entry name" value="PROTEIN SMF"/>
    <property type="match status" value="1"/>
</dbReference>
<evidence type="ECO:0000313" key="5">
    <source>
        <dbReference type="Proteomes" id="UP000198815"/>
    </source>
</evidence>
<keyword evidence="5" id="KW-1185">Reference proteome</keyword>
<dbReference type="RefSeq" id="WP_091966775.1">
    <property type="nucleotide sequence ID" value="NZ_FOGZ01000001.1"/>
</dbReference>